<reference evidence="1" key="1">
    <citation type="journal article" date="2014" name="PLoS ONE">
        <title>The 203 kbp Mitochondrial Genome of the Phytopathogenic Fungus Sclerotinia borealis Reveals Multiple Invasions of Introns and Genomic Duplications.</title>
        <authorList>
            <person name="Mardanov A.V."/>
            <person name="Beletsky A.V."/>
            <person name="Kadnikov V.V."/>
            <person name="Ignatov A.N."/>
            <person name="Ravin N.V."/>
        </authorList>
    </citation>
    <scope>NUCLEOTIDE SEQUENCE</scope>
    <source>
        <strain evidence="1">F-4128</strain>
    </source>
</reference>
<geneLocation type="mitochondrion" evidence="1"/>
<dbReference type="GO" id="GO:0004519">
    <property type="term" value="F:endonuclease activity"/>
    <property type="evidence" value="ECO:0007669"/>
    <property type="project" value="UniProtKB-KW"/>
</dbReference>
<accession>A0A088CQW1</accession>
<dbReference type="SUPFAM" id="SSF82771">
    <property type="entry name" value="GIY-YIG endonuclease"/>
    <property type="match status" value="1"/>
</dbReference>
<organism evidence="1">
    <name type="scientific">Sclerotinia borealis</name>
    <dbReference type="NCBI Taxonomy" id="77105"/>
    <lineage>
        <taxon>Eukaryota</taxon>
        <taxon>Fungi</taxon>
        <taxon>Dikarya</taxon>
        <taxon>Ascomycota</taxon>
        <taxon>Pezizomycotina</taxon>
        <taxon>Leotiomycetes</taxon>
        <taxon>Helotiales</taxon>
        <taxon>Sclerotiniaceae</taxon>
        <taxon>Sclerotinia</taxon>
    </lineage>
</organism>
<keyword evidence="1" id="KW-0378">Hydrolase</keyword>
<dbReference type="EMBL" id="KJ434027">
    <property type="protein sequence ID" value="AIJ56799.1"/>
    <property type="molecule type" value="Genomic_DNA"/>
</dbReference>
<dbReference type="RefSeq" id="YP_009072358.1">
    <property type="nucleotide sequence ID" value="NC_025200.1"/>
</dbReference>
<keyword evidence="1" id="KW-0255">Endonuclease</keyword>
<keyword evidence="1" id="KW-0540">Nuclease</keyword>
<dbReference type="InterPro" id="IPR035901">
    <property type="entry name" value="GIY-YIG_endonuc_sf"/>
</dbReference>
<keyword evidence="1" id="KW-0496">Mitochondrion</keyword>
<dbReference type="AlphaFoldDB" id="A0A088CQW1"/>
<name>A0A088CQW1_9HELO</name>
<proteinExistence type="predicted"/>
<gene>
    <name evidence="1" type="ORF">SBORM_0112</name>
</gene>
<sequence length="148" mass="16317">MCLTGIEHFNIHILEVCADFPLLLIGTPILFPQLRRGVLVNYGLCNGCIGGKSVSLRGLNSFLGNIQPRRLFSVSRYLSASSVVPPKLAMAYENAGVDVERILLENKGKAGVYCWINLLNQKCNIGSSTNLSRRLKTCIRISFTPNPH</sequence>
<protein>
    <submittedName>
        <fullName evidence="1">Truncated GIY-YIG endonuclease</fullName>
    </submittedName>
</protein>
<evidence type="ECO:0000313" key="1">
    <source>
        <dbReference type="EMBL" id="AIJ56799.1"/>
    </source>
</evidence>
<dbReference type="GeneID" id="20497996"/>